<gene>
    <name evidence="2" type="ORF">ASIM_LOCUS20270</name>
</gene>
<feature type="transmembrane region" description="Helical" evidence="1">
    <location>
        <begin position="50"/>
        <end position="71"/>
    </location>
</feature>
<reference evidence="2 3" key="2">
    <citation type="submission" date="2018-11" db="EMBL/GenBank/DDBJ databases">
        <authorList>
            <consortium name="Pathogen Informatics"/>
        </authorList>
    </citation>
    <scope>NUCLEOTIDE SEQUENCE [LARGE SCALE GENOMIC DNA]</scope>
</reference>
<dbReference type="AlphaFoldDB" id="A0A0M3KIS2"/>
<keyword evidence="1" id="KW-1133">Transmembrane helix</keyword>
<dbReference type="EMBL" id="UYRR01039125">
    <property type="protein sequence ID" value="VDK75594.1"/>
    <property type="molecule type" value="Genomic_DNA"/>
</dbReference>
<protein>
    <submittedName>
        <fullName evidence="4">C2H2-type domain-containing protein</fullName>
    </submittedName>
</protein>
<proteinExistence type="predicted"/>
<accession>A0A0M3KIS2</accession>
<organism evidence="4">
    <name type="scientific">Anisakis simplex</name>
    <name type="common">Herring worm</name>
    <dbReference type="NCBI Taxonomy" id="6269"/>
    <lineage>
        <taxon>Eukaryota</taxon>
        <taxon>Metazoa</taxon>
        <taxon>Ecdysozoa</taxon>
        <taxon>Nematoda</taxon>
        <taxon>Chromadorea</taxon>
        <taxon>Rhabditida</taxon>
        <taxon>Spirurina</taxon>
        <taxon>Ascaridomorpha</taxon>
        <taxon>Ascaridoidea</taxon>
        <taxon>Anisakidae</taxon>
        <taxon>Anisakis</taxon>
        <taxon>Anisakis simplex complex</taxon>
    </lineage>
</organism>
<dbReference type="Proteomes" id="UP000267096">
    <property type="component" value="Unassembled WGS sequence"/>
</dbReference>
<evidence type="ECO:0000313" key="2">
    <source>
        <dbReference type="EMBL" id="VDK75594.1"/>
    </source>
</evidence>
<evidence type="ECO:0000256" key="1">
    <source>
        <dbReference type="SAM" id="Phobius"/>
    </source>
</evidence>
<name>A0A0M3KIS2_ANISI</name>
<keyword evidence="3" id="KW-1185">Reference proteome</keyword>
<dbReference type="OrthoDB" id="5828306at2759"/>
<dbReference type="WBParaSite" id="ASIM_0002089101-mRNA-1">
    <property type="protein sequence ID" value="ASIM_0002089101-mRNA-1"/>
    <property type="gene ID" value="ASIM_0002089101"/>
</dbReference>
<keyword evidence="1" id="KW-0472">Membrane</keyword>
<evidence type="ECO:0000313" key="3">
    <source>
        <dbReference type="Proteomes" id="UP000267096"/>
    </source>
</evidence>
<sequence>MLLDEPAQQDLRAVEFNFLDNKNICCGLCGEIVPYDLLMSEHLPTQHPDVMLSSVIVIVGAFWLNCFIGSFGSLKIDSLKVLGDGGSMDFEEIPYEVWLRDKLSSEKKHMENGFRSAAYDPLRLSRSTRVLRRVSQVRVNPNEMSLAQLDNALRKKMVEKMGRKVPVTLVDKQHARCGICNAVVCGLNRIRLLH</sequence>
<evidence type="ECO:0000313" key="4">
    <source>
        <dbReference type="WBParaSite" id="ASIM_0002089101-mRNA-1"/>
    </source>
</evidence>
<keyword evidence="1" id="KW-0812">Transmembrane</keyword>
<reference evidence="4" key="1">
    <citation type="submission" date="2017-02" db="UniProtKB">
        <authorList>
            <consortium name="WormBaseParasite"/>
        </authorList>
    </citation>
    <scope>IDENTIFICATION</scope>
</reference>